<dbReference type="GO" id="GO:0005886">
    <property type="term" value="C:plasma membrane"/>
    <property type="evidence" value="ECO:0007669"/>
    <property type="project" value="TreeGrafter"/>
</dbReference>
<feature type="transmembrane region" description="Helical" evidence="7">
    <location>
        <begin position="43"/>
        <end position="64"/>
    </location>
</feature>
<dbReference type="Pfam" id="PF05140">
    <property type="entry name" value="ResB"/>
    <property type="match status" value="1"/>
</dbReference>
<reference evidence="10" key="1">
    <citation type="journal article" date="2021" name="PeerJ">
        <title>Extensive microbial diversity within the chicken gut microbiome revealed by metagenomics and culture.</title>
        <authorList>
            <person name="Gilroy R."/>
            <person name="Ravi A."/>
            <person name="Getino M."/>
            <person name="Pursley I."/>
            <person name="Horton D.L."/>
            <person name="Alikhan N.F."/>
            <person name="Baker D."/>
            <person name="Gharbi K."/>
            <person name="Hall N."/>
            <person name="Watson M."/>
            <person name="Adriaenssens E.M."/>
            <person name="Foster-Nyarko E."/>
            <person name="Jarju S."/>
            <person name="Secka A."/>
            <person name="Antonio M."/>
            <person name="Oren A."/>
            <person name="Chaudhuri R.R."/>
            <person name="La Ragione R."/>
            <person name="Hildebrand F."/>
            <person name="Pallen M.J."/>
        </authorList>
    </citation>
    <scope>NUCLEOTIDE SEQUENCE</scope>
    <source>
        <strain evidence="10">ChiBcec15-1070</strain>
    </source>
</reference>
<evidence type="ECO:0000256" key="2">
    <source>
        <dbReference type="ARBA" id="ARBA00022692"/>
    </source>
</evidence>
<feature type="transmembrane region" description="Helical" evidence="7">
    <location>
        <begin position="206"/>
        <end position="225"/>
    </location>
</feature>
<evidence type="ECO:0000259" key="9">
    <source>
        <dbReference type="Pfam" id="PF05140"/>
    </source>
</evidence>
<dbReference type="GO" id="GO:0017004">
    <property type="term" value="P:cytochrome complex assembly"/>
    <property type="evidence" value="ECO:0007669"/>
    <property type="project" value="UniProtKB-KW"/>
</dbReference>
<reference evidence="10" key="2">
    <citation type="submission" date="2021-04" db="EMBL/GenBank/DDBJ databases">
        <authorList>
            <person name="Gilroy R."/>
        </authorList>
    </citation>
    <scope>NUCLEOTIDE SEQUENCE</scope>
    <source>
        <strain evidence="10">ChiBcec15-1070</strain>
    </source>
</reference>
<feature type="region of interest" description="Disordered" evidence="6">
    <location>
        <begin position="288"/>
        <end position="328"/>
    </location>
</feature>
<feature type="transmembrane region" description="Helical" evidence="7">
    <location>
        <begin position="755"/>
        <end position="779"/>
    </location>
</feature>
<dbReference type="InterPro" id="IPR002541">
    <property type="entry name" value="Cyt_c_assembly"/>
</dbReference>
<feature type="transmembrane region" description="Helical" evidence="7">
    <location>
        <begin position="821"/>
        <end position="839"/>
    </location>
</feature>
<evidence type="ECO:0000256" key="3">
    <source>
        <dbReference type="ARBA" id="ARBA00022748"/>
    </source>
</evidence>
<evidence type="ECO:0000313" key="10">
    <source>
        <dbReference type="EMBL" id="HIW11156.1"/>
    </source>
</evidence>
<evidence type="ECO:0000256" key="7">
    <source>
        <dbReference type="SAM" id="Phobius"/>
    </source>
</evidence>
<feature type="transmembrane region" description="Helical" evidence="7">
    <location>
        <begin position="673"/>
        <end position="691"/>
    </location>
</feature>
<comment type="caution">
    <text evidence="10">The sequence shown here is derived from an EMBL/GenBank/DDBJ whole genome shotgun (WGS) entry which is preliminary data.</text>
</comment>
<dbReference type="InterPro" id="IPR007816">
    <property type="entry name" value="ResB-like_domain"/>
</dbReference>
<evidence type="ECO:0000256" key="1">
    <source>
        <dbReference type="ARBA" id="ARBA00004141"/>
    </source>
</evidence>
<comment type="subcellular location">
    <subcellularLocation>
        <location evidence="1">Membrane</location>
        <topology evidence="1">Multi-pass membrane protein</topology>
    </subcellularLocation>
</comment>
<feature type="transmembrane region" description="Helical" evidence="7">
    <location>
        <begin position="859"/>
        <end position="878"/>
    </location>
</feature>
<dbReference type="Proteomes" id="UP000823926">
    <property type="component" value="Unassembled WGS sequence"/>
</dbReference>
<keyword evidence="3" id="KW-0201">Cytochrome c-type biogenesis</keyword>
<evidence type="ECO:0000256" key="4">
    <source>
        <dbReference type="ARBA" id="ARBA00022989"/>
    </source>
</evidence>
<sequence length="884" mass="99102">MKKLVQILISYPAMAVLLALYAVLLAAATFVESKYGTPVARHWVYYNPLLFVLQFLLVVNFVGIAVRQRMVQQRKWASLLFHGAFAVILLGALVTHLTGREGLMHIREGERSAQLLDPENPTQVLETLPFEVELTDFRLVRYPGSHSPSSFESDVVVRQQGKADRYENIYMNNVLQVGAYRLYQSSYDPDEGGTILSVNRDRAGMLITYFGYVLLMAGMVVALFHKNSRFRTLARMLGRKTAGGVAVLAALLWCGVPSVSAQQRVDTMTLSELQENARRQMEAIERQHAEEAMREAEAERAAGLQSGSSEEAWTEDRAEQRPNRTIDRRREKRLAQMYAEETAVSPETAEAFGHLVVQSGQGRVEPVDTYAAKLLRKIAREDAYRELNPNQVLLGIVTQPQIWSRIPFIEVGSEALLRKTAADDEQVESGKLAFIDVLDDEGNYLFADEVEAVYAKPVRERNKYDKELLKLDEKINIINTLFAGQMLAIFPHDGTLDNNDAWYSPGDDLSAFQGQDSMFVSKIFPWFATETMKSIESGDWSVPQEIIGMMATYQNAKAKAYHIDAKRIDAEMLYNRLNLFKWAGFFYMGFGLLLILALIFRLVNPSRGWRIVVRILTAVVVVIFLGQTFGVGLRWYIAGRPPVSNAYESMIFVAWATAVAGLAFGWRSRMTLALAAFLSGVLMFVSTLNWMDPEITPLVPVLKSPWLLVHVAAITGSYGFFGIGFLLGLISLLIMACKTARNALRLNGQIRELTIINEMALTVGLVLLTAGTFLGAVWANESWGRYWGWDPKETWALITMIVYAFILHARFVPAIRRGGDYLFNLMTVVGLGAVLMTFFGVNYFLSGMHSYGADSAPPALYAIWVVYALAAVVAVLAWRKRHLE</sequence>
<dbReference type="Pfam" id="PF01578">
    <property type="entry name" value="Cytochrom_C_asm"/>
    <property type="match status" value="1"/>
</dbReference>
<feature type="transmembrane region" description="Helical" evidence="7">
    <location>
        <begin position="649"/>
        <end position="666"/>
    </location>
</feature>
<evidence type="ECO:0000256" key="5">
    <source>
        <dbReference type="ARBA" id="ARBA00023136"/>
    </source>
</evidence>
<evidence type="ECO:0000259" key="8">
    <source>
        <dbReference type="Pfam" id="PF01578"/>
    </source>
</evidence>
<dbReference type="AlphaFoldDB" id="A0A9D1QFK6"/>
<organism evidence="10 11">
    <name type="scientific">Candidatus Rikenella faecigallinarum</name>
    <dbReference type="NCBI Taxonomy" id="2838745"/>
    <lineage>
        <taxon>Bacteria</taxon>
        <taxon>Pseudomonadati</taxon>
        <taxon>Bacteroidota</taxon>
        <taxon>Bacteroidia</taxon>
        <taxon>Bacteroidales</taxon>
        <taxon>Rikenellaceae</taxon>
        <taxon>Rikenella</taxon>
    </lineage>
</organism>
<feature type="transmembrane region" description="Helical" evidence="7">
    <location>
        <begin position="615"/>
        <end position="637"/>
    </location>
</feature>
<dbReference type="InterPro" id="IPR045062">
    <property type="entry name" value="Cyt_c_biogenesis_CcsA/CcmC"/>
</dbReference>
<keyword evidence="5 7" id="KW-0472">Membrane</keyword>
<feature type="compositionally biased region" description="Basic and acidic residues" evidence="6">
    <location>
        <begin position="314"/>
        <end position="328"/>
    </location>
</feature>
<feature type="domain" description="Cytochrome c assembly protein" evidence="8">
    <location>
        <begin position="644"/>
        <end position="849"/>
    </location>
</feature>
<keyword evidence="4 7" id="KW-1133">Transmembrane helix</keyword>
<feature type="compositionally biased region" description="Basic and acidic residues" evidence="6">
    <location>
        <begin position="288"/>
        <end position="300"/>
    </location>
</feature>
<accession>A0A9D1QFK6</accession>
<feature type="transmembrane region" description="Helical" evidence="7">
    <location>
        <begin position="7"/>
        <end position="31"/>
    </location>
</feature>
<feature type="domain" description="ResB-like" evidence="9">
    <location>
        <begin position="74"/>
        <end position="189"/>
    </location>
</feature>
<name>A0A9D1QFK6_9BACT</name>
<dbReference type="EMBL" id="DXHL01000032">
    <property type="protein sequence ID" value="HIW11156.1"/>
    <property type="molecule type" value="Genomic_DNA"/>
</dbReference>
<feature type="transmembrane region" description="Helical" evidence="7">
    <location>
        <begin position="237"/>
        <end position="259"/>
    </location>
</feature>
<feature type="transmembrane region" description="Helical" evidence="7">
    <location>
        <begin position="582"/>
        <end position="603"/>
    </location>
</feature>
<feature type="transmembrane region" description="Helical" evidence="7">
    <location>
        <begin position="711"/>
        <end position="734"/>
    </location>
</feature>
<keyword evidence="2 7" id="KW-0812">Transmembrane</keyword>
<evidence type="ECO:0000256" key="6">
    <source>
        <dbReference type="SAM" id="MobiDB-lite"/>
    </source>
</evidence>
<feature type="transmembrane region" description="Helical" evidence="7">
    <location>
        <begin position="794"/>
        <end position="812"/>
    </location>
</feature>
<dbReference type="PANTHER" id="PTHR30071">
    <property type="entry name" value="HEME EXPORTER PROTEIN C"/>
    <property type="match status" value="1"/>
</dbReference>
<feature type="transmembrane region" description="Helical" evidence="7">
    <location>
        <begin position="76"/>
        <end position="97"/>
    </location>
</feature>
<dbReference type="PANTHER" id="PTHR30071:SF1">
    <property type="entry name" value="CYTOCHROME B_B6 PROTEIN-RELATED"/>
    <property type="match status" value="1"/>
</dbReference>
<proteinExistence type="predicted"/>
<evidence type="ECO:0000313" key="11">
    <source>
        <dbReference type="Proteomes" id="UP000823926"/>
    </source>
</evidence>
<protein>
    <submittedName>
        <fullName evidence="10">Cytochrome c biogenesis protein CcsA</fullName>
    </submittedName>
</protein>
<gene>
    <name evidence="10" type="primary">ccsA</name>
    <name evidence="10" type="ORF">H9888_06635</name>
</gene>
<dbReference type="GO" id="GO:0020037">
    <property type="term" value="F:heme binding"/>
    <property type="evidence" value="ECO:0007669"/>
    <property type="project" value="InterPro"/>
</dbReference>